<dbReference type="Pfam" id="PF14237">
    <property type="entry name" value="GYF_2"/>
    <property type="match status" value="1"/>
</dbReference>
<evidence type="ECO:0000259" key="8">
    <source>
        <dbReference type="PROSITE" id="PS50102"/>
    </source>
</evidence>
<feature type="region of interest" description="Disordered" evidence="7">
    <location>
        <begin position="202"/>
        <end position="253"/>
    </location>
</feature>
<feature type="domain" description="RRM" evidence="8">
    <location>
        <begin position="309"/>
        <end position="396"/>
    </location>
</feature>
<sequence>MLEADGWYYLDGQQQSQGPFPLQTLQALNQHGGYFKSEAVLFWREGQGDWKPLGELSELQQALQQAPPAADAGNTAAPAAAAAATAAAQGGQPPPSGRRGAAAAAAPAVAPDPQLAGFLSEISALEADGDGPAADGGPAAAADADAPASPPPDERRFEDDDGTVYVWDPSLRKFMPEGAAAEVAAAAAAYQEEDMVFVPDEEQLPEYVPPPKYSDLPDEEEEEAAGSAPARRPQGGDAQQPAAQPGQAAAAAAAPSAPAAATAAPAAAAAAVSGDKRDAQAAALEAARDKSKKAKAAAPQGWFDLKINTNVYVTGLPDDVTESELLDTFSKCGVVKEDLEGKPRIKIYRDKATGRPKGDGLITYFKEPSVDLALQILDGTPLRYGLPPMSVTKAQFEQKGEAFVARQANKKAAKKKLEKLERRALGWGGFDDTLKPQQVTVILKNMFDPDELIASPSLKDELEADIRSECAKLGKVDKLRVFASHPSGVVSVKFTALEAADECVRLMNGRFFGGRQLEAAKWDGWTNFNIKVLETEEEQQARLERFAKELEAGGAAGAEPAEQ</sequence>
<evidence type="ECO:0000313" key="9">
    <source>
        <dbReference type="EMBL" id="KAI3433496.1"/>
    </source>
</evidence>
<dbReference type="FunFam" id="3.30.70.330:FF:000329">
    <property type="entry name" value="splicing factor U2AF-associated protein 2"/>
    <property type="match status" value="1"/>
</dbReference>
<dbReference type="GO" id="GO:0003723">
    <property type="term" value="F:RNA binding"/>
    <property type="evidence" value="ECO:0007669"/>
    <property type="project" value="UniProtKB-UniRule"/>
</dbReference>
<reference evidence="9" key="2">
    <citation type="submission" date="2020-11" db="EMBL/GenBank/DDBJ databases">
        <authorList>
            <person name="Cecchin M."/>
            <person name="Marcolungo L."/>
            <person name="Rossato M."/>
            <person name="Girolomoni L."/>
            <person name="Cosentino E."/>
            <person name="Cuine S."/>
            <person name="Li-Beisson Y."/>
            <person name="Delledonne M."/>
            <person name="Ballottari M."/>
        </authorList>
    </citation>
    <scope>NUCLEOTIDE SEQUENCE</scope>
    <source>
        <strain evidence="9">211/11P</strain>
        <tissue evidence="9">Whole cell</tissue>
    </source>
</reference>
<dbReference type="InterPro" id="IPR025640">
    <property type="entry name" value="GYF_2"/>
</dbReference>
<dbReference type="Gene3D" id="3.30.70.330">
    <property type="match status" value="2"/>
</dbReference>
<dbReference type="InterPro" id="IPR034393">
    <property type="entry name" value="TatSF1-like"/>
</dbReference>
<evidence type="ECO:0000256" key="7">
    <source>
        <dbReference type="SAM" id="MobiDB-lite"/>
    </source>
</evidence>
<dbReference type="GO" id="GO:0000398">
    <property type="term" value="P:mRNA splicing, via spliceosome"/>
    <property type="evidence" value="ECO:0007669"/>
    <property type="project" value="InterPro"/>
</dbReference>
<dbReference type="FunFam" id="3.30.70.330:FF:000105">
    <property type="entry name" value="HIV Tat-specific factor 1 homolog"/>
    <property type="match status" value="1"/>
</dbReference>
<evidence type="ECO:0000313" key="10">
    <source>
        <dbReference type="Proteomes" id="UP001055712"/>
    </source>
</evidence>
<reference evidence="9" key="1">
    <citation type="journal article" date="2019" name="Plant J.">
        <title>Chlorella vulgaris genome assembly and annotation reveals the molecular basis for metabolic acclimation to high light conditions.</title>
        <authorList>
            <person name="Cecchin M."/>
            <person name="Marcolungo L."/>
            <person name="Rossato M."/>
            <person name="Girolomoni L."/>
            <person name="Cosentino E."/>
            <person name="Cuine S."/>
            <person name="Li-Beisson Y."/>
            <person name="Delledonne M."/>
            <person name="Ballottari M."/>
        </authorList>
    </citation>
    <scope>NUCLEOTIDE SEQUENCE</scope>
    <source>
        <strain evidence="9">211/11P</strain>
    </source>
</reference>
<dbReference type="InterPro" id="IPR035979">
    <property type="entry name" value="RBD_domain_sf"/>
</dbReference>
<protein>
    <recommendedName>
        <fullName evidence="8">RRM domain-containing protein</fullName>
    </recommendedName>
</protein>
<evidence type="ECO:0000256" key="6">
    <source>
        <dbReference type="PROSITE-ProRule" id="PRU00176"/>
    </source>
</evidence>
<feature type="compositionally biased region" description="Low complexity" evidence="7">
    <location>
        <begin position="238"/>
        <end position="253"/>
    </location>
</feature>
<keyword evidence="3" id="KW-0677">Repeat</keyword>
<dbReference type="SMART" id="SM00360">
    <property type="entry name" value="RRM"/>
    <property type="match status" value="2"/>
</dbReference>
<dbReference type="CDD" id="cd12281">
    <property type="entry name" value="RRM1_TatSF1_like"/>
    <property type="match status" value="1"/>
</dbReference>
<dbReference type="GO" id="GO:0005686">
    <property type="term" value="C:U2 snRNP"/>
    <property type="evidence" value="ECO:0007669"/>
    <property type="project" value="TreeGrafter"/>
</dbReference>
<gene>
    <name evidence="9" type="ORF">D9Q98_003308</name>
</gene>
<evidence type="ECO:0000256" key="5">
    <source>
        <dbReference type="ARBA" id="ARBA00023187"/>
    </source>
</evidence>
<evidence type="ECO:0000256" key="1">
    <source>
        <dbReference type="ARBA" id="ARBA00007747"/>
    </source>
</evidence>
<accession>A0A9D4TSM3</accession>
<dbReference type="OrthoDB" id="10258585at2759"/>
<dbReference type="Gene3D" id="3.30.1490.40">
    <property type="match status" value="1"/>
</dbReference>
<comment type="similarity">
    <text evidence="1">Belongs to the HTATSF1 family.</text>
</comment>
<keyword evidence="2" id="KW-0507">mRNA processing</keyword>
<dbReference type="Proteomes" id="UP001055712">
    <property type="component" value="Unassembled WGS sequence"/>
</dbReference>
<organism evidence="9 10">
    <name type="scientific">Chlorella vulgaris</name>
    <name type="common">Green alga</name>
    <dbReference type="NCBI Taxonomy" id="3077"/>
    <lineage>
        <taxon>Eukaryota</taxon>
        <taxon>Viridiplantae</taxon>
        <taxon>Chlorophyta</taxon>
        <taxon>core chlorophytes</taxon>
        <taxon>Trebouxiophyceae</taxon>
        <taxon>Chlorellales</taxon>
        <taxon>Chlorellaceae</taxon>
        <taxon>Chlorella clade</taxon>
        <taxon>Chlorella</taxon>
    </lineage>
</organism>
<dbReference type="InterPro" id="IPR034392">
    <property type="entry name" value="TatSF1-like_RRM1"/>
</dbReference>
<evidence type="ECO:0000256" key="2">
    <source>
        <dbReference type="ARBA" id="ARBA00022664"/>
    </source>
</evidence>
<keyword evidence="4 6" id="KW-0694">RNA-binding</keyword>
<dbReference type="SUPFAM" id="SSF54928">
    <property type="entry name" value="RNA-binding domain, RBD"/>
    <property type="match status" value="2"/>
</dbReference>
<dbReference type="InterPro" id="IPR012677">
    <property type="entry name" value="Nucleotide-bd_a/b_plait_sf"/>
</dbReference>
<feature type="compositionally biased region" description="Low complexity" evidence="7">
    <location>
        <begin position="130"/>
        <end position="147"/>
    </location>
</feature>
<feature type="region of interest" description="Disordered" evidence="7">
    <location>
        <begin position="83"/>
        <end position="108"/>
    </location>
</feature>
<dbReference type="GO" id="GO:0005684">
    <property type="term" value="C:U2-type spliceosomal complex"/>
    <property type="evidence" value="ECO:0007669"/>
    <property type="project" value="TreeGrafter"/>
</dbReference>
<feature type="region of interest" description="Disordered" evidence="7">
    <location>
        <begin position="127"/>
        <end position="160"/>
    </location>
</feature>
<name>A0A9D4TSM3_CHLVU</name>
<dbReference type="CDD" id="cd12285">
    <property type="entry name" value="RRM3_RBM39_like"/>
    <property type="match status" value="1"/>
</dbReference>
<evidence type="ECO:0000256" key="4">
    <source>
        <dbReference type="ARBA" id="ARBA00022884"/>
    </source>
</evidence>
<dbReference type="SUPFAM" id="SSF55277">
    <property type="entry name" value="GYF domain"/>
    <property type="match status" value="1"/>
</dbReference>
<dbReference type="InterPro" id="IPR000504">
    <property type="entry name" value="RRM_dom"/>
</dbReference>
<keyword evidence="10" id="KW-1185">Reference proteome</keyword>
<dbReference type="PANTHER" id="PTHR15608">
    <property type="entry name" value="SPLICING FACTOR U2AF-ASSOCIATED PROTEIN 2"/>
    <property type="match status" value="1"/>
</dbReference>
<dbReference type="AlphaFoldDB" id="A0A9D4TSM3"/>
<dbReference type="Pfam" id="PF00076">
    <property type="entry name" value="RRM_1"/>
    <property type="match status" value="2"/>
</dbReference>
<evidence type="ECO:0000256" key="3">
    <source>
        <dbReference type="ARBA" id="ARBA00022737"/>
    </source>
</evidence>
<dbReference type="InterPro" id="IPR035445">
    <property type="entry name" value="GYF-like_dom_sf"/>
</dbReference>
<keyword evidence="5" id="KW-0508">mRNA splicing</keyword>
<dbReference type="EMBL" id="SIDB01000004">
    <property type="protein sequence ID" value="KAI3433496.1"/>
    <property type="molecule type" value="Genomic_DNA"/>
</dbReference>
<comment type="caution">
    <text evidence="9">The sequence shown here is derived from an EMBL/GenBank/DDBJ whole genome shotgun (WGS) entry which is preliminary data.</text>
</comment>
<dbReference type="PANTHER" id="PTHR15608:SF0">
    <property type="entry name" value="HIV TAT-SPECIFIC FACTOR 1"/>
    <property type="match status" value="1"/>
</dbReference>
<dbReference type="PROSITE" id="PS50102">
    <property type="entry name" value="RRM"/>
    <property type="match status" value="1"/>
</dbReference>
<proteinExistence type="inferred from homology"/>